<dbReference type="RefSeq" id="WP_269081783.1">
    <property type="nucleotide sequence ID" value="NZ_CP011541.1"/>
</dbReference>
<keyword evidence="1" id="KW-0472">Membrane</keyword>
<accession>A0A0G3GRF7</accession>
<dbReference type="AlphaFoldDB" id="A0A0G3GRF7"/>
<keyword evidence="1" id="KW-0812">Transmembrane</keyword>
<evidence type="ECO:0000313" key="3">
    <source>
        <dbReference type="Proteomes" id="UP000035368"/>
    </source>
</evidence>
<name>A0A0G3GRF7_9CORY</name>
<evidence type="ECO:0000256" key="1">
    <source>
        <dbReference type="SAM" id="Phobius"/>
    </source>
</evidence>
<keyword evidence="3" id="KW-1185">Reference proteome</keyword>
<dbReference type="KEGG" id="cei:CEPID_06400"/>
<proteinExistence type="predicted"/>
<gene>
    <name evidence="2" type="ORF">CEPID_06400</name>
</gene>
<dbReference type="Proteomes" id="UP000035368">
    <property type="component" value="Chromosome"/>
</dbReference>
<dbReference type="EMBL" id="CP011541">
    <property type="protein sequence ID" value="AKK03140.1"/>
    <property type="molecule type" value="Genomic_DNA"/>
</dbReference>
<evidence type="ECO:0000313" key="2">
    <source>
        <dbReference type="EMBL" id="AKK03140.1"/>
    </source>
</evidence>
<protein>
    <submittedName>
        <fullName evidence="2">Uncharacterized protein</fullName>
    </submittedName>
</protein>
<dbReference type="STRING" id="1050174.CEPID_06400"/>
<dbReference type="PATRIC" id="fig|1050174.4.peg.1293"/>
<feature type="transmembrane region" description="Helical" evidence="1">
    <location>
        <begin position="6"/>
        <end position="25"/>
    </location>
</feature>
<keyword evidence="1" id="KW-1133">Transmembrane helix</keyword>
<organism evidence="2 3">
    <name type="scientific">Corynebacterium epidermidicanis</name>
    <dbReference type="NCBI Taxonomy" id="1050174"/>
    <lineage>
        <taxon>Bacteria</taxon>
        <taxon>Bacillati</taxon>
        <taxon>Actinomycetota</taxon>
        <taxon>Actinomycetes</taxon>
        <taxon>Mycobacteriales</taxon>
        <taxon>Corynebacteriaceae</taxon>
        <taxon>Corynebacterium</taxon>
    </lineage>
</organism>
<sequence length="40" mass="4568">MSSEAIYIGTAILILIVLILGTIWIRKWAKDRKNPGERDL</sequence>
<reference evidence="2 3" key="1">
    <citation type="submission" date="2015-05" db="EMBL/GenBank/DDBJ databases">
        <title>Complete genome sequence of Corynebacterium epidermidicanis DSM 45586, isolated from the skin of a dog suffering from pruritus.</title>
        <authorList>
            <person name="Ruckert C."/>
            <person name="Albersmeier A."/>
            <person name="Winkler A."/>
            <person name="Tauch A."/>
        </authorList>
    </citation>
    <scope>NUCLEOTIDE SEQUENCE [LARGE SCALE GENOMIC DNA]</scope>
    <source>
        <strain evidence="2 3">DSM 45586</strain>
    </source>
</reference>